<keyword evidence="3" id="KW-1185">Reference proteome</keyword>
<keyword evidence="1" id="KW-0175">Coiled coil</keyword>
<evidence type="ECO:0000313" key="2">
    <source>
        <dbReference type="EMBL" id="MFD2629936.1"/>
    </source>
</evidence>
<feature type="coiled-coil region" evidence="1">
    <location>
        <begin position="115"/>
        <end position="142"/>
    </location>
</feature>
<proteinExistence type="predicted"/>
<dbReference type="EMBL" id="JBHUMX010000041">
    <property type="protein sequence ID" value="MFD2629936.1"/>
    <property type="molecule type" value="Genomic_DNA"/>
</dbReference>
<dbReference type="Proteomes" id="UP001597451">
    <property type="component" value="Unassembled WGS sequence"/>
</dbReference>
<organism evidence="2 3">
    <name type="scientific">Oceanobacillus kapialis</name>
    <dbReference type="NCBI Taxonomy" id="481353"/>
    <lineage>
        <taxon>Bacteria</taxon>
        <taxon>Bacillati</taxon>
        <taxon>Bacillota</taxon>
        <taxon>Bacilli</taxon>
        <taxon>Bacillales</taxon>
        <taxon>Bacillaceae</taxon>
        <taxon>Oceanobacillus</taxon>
    </lineage>
</organism>
<accession>A0ABW5Q357</accession>
<protein>
    <submittedName>
        <fullName evidence="2">Uncharacterized protein</fullName>
    </submittedName>
</protein>
<name>A0ABW5Q357_9BACI</name>
<dbReference type="RefSeq" id="WP_379562724.1">
    <property type="nucleotide sequence ID" value="NZ_JBHUMX010000041.1"/>
</dbReference>
<evidence type="ECO:0000256" key="1">
    <source>
        <dbReference type="SAM" id="Coils"/>
    </source>
</evidence>
<comment type="caution">
    <text evidence="2">The sequence shown here is derived from an EMBL/GenBank/DDBJ whole genome shotgun (WGS) entry which is preliminary data.</text>
</comment>
<evidence type="ECO:0000313" key="3">
    <source>
        <dbReference type="Proteomes" id="UP001597451"/>
    </source>
</evidence>
<gene>
    <name evidence="2" type="ORF">ACFSUN_14195</name>
</gene>
<sequence>MSEYHKTRENTGWKSFRCIFQKRNKIIPFITEAIDIMRFIKKCKYQNANSKWITKQLAERSFPIRVDNSQTETYTEWEQERSNLIAFLNNINTTISHVAAHERMLQEIKKKQCSQEEHIATIKQQQSEIANLKQEIGMLQKQISHTKDYKRKKQQMADLFK</sequence>
<reference evidence="3" key="1">
    <citation type="journal article" date="2019" name="Int. J. Syst. Evol. Microbiol.">
        <title>The Global Catalogue of Microorganisms (GCM) 10K type strain sequencing project: providing services to taxonomists for standard genome sequencing and annotation.</title>
        <authorList>
            <consortium name="The Broad Institute Genomics Platform"/>
            <consortium name="The Broad Institute Genome Sequencing Center for Infectious Disease"/>
            <person name="Wu L."/>
            <person name="Ma J."/>
        </authorList>
    </citation>
    <scope>NUCLEOTIDE SEQUENCE [LARGE SCALE GENOMIC DNA]</scope>
    <source>
        <strain evidence="3">TISTR 1858</strain>
    </source>
</reference>